<evidence type="ECO:0000256" key="3">
    <source>
        <dbReference type="ARBA" id="ARBA00023012"/>
    </source>
</evidence>
<dbReference type="InterPro" id="IPR013972">
    <property type="entry name" value="YcbB"/>
</dbReference>
<dbReference type="GO" id="GO:0000160">
    <property type="term" value="P:phosphorelay signal transduction system"/>
    <property type="evidence" value="ECO:0007669"/>
    <property type="project" value="UniProtKB-KW"/>
</dbReference>
<sequence>MKPAFYIVDDDLSIRRILTNIIDDYNLGYVIGESSDGDTAIEEIIDIVPDVVLVDLLLPSIDGIEIVKKIKEKKSNIQFIMISQVASKDMIAEAYKSGIEYYINKPINVIEVISVIEKVVENLKLRQVLSMIGKTLEREKLNFIFENKETNKEYKAEIVKIFSDLGILGEAGSNDLLYIIEMIIEERRELSTSIHNYKISDMYKRLNKKYMEEKKEFVSIKALEQRIRRIIQSALENIASIGIEDYGNMKFEKYSTSLFDFKEVKNEMDYIREKSKNRGKINVKKFIEGIISHLNN</sequence>
<dbReference type="InterPro" id="IPR050595">
    <property type="entry name" value="Bact_response_regulator"/>
</dbReference>
<comment type="function">
    <text evidence="4">May play the central regulatory role in sporulation. It may be an element of the effector pathway responsible for the activation of sporulation genes in response to nutritional stress. Spo0A may act in concert with spo0H (a sigma factor) to control the expression of some genes that are critical to the sporulation process.</text>
</comment>
<dbReference type="SMART" id="SM00448">
    <property type="entry name" value="REC"/>
    <property type="match status" value="1"/>
</dbReference>
<evidence type="ECO:0000313" key="7">
    <source>
        <dbReference type="EMBL" id="SHK01296.1"/>
    </source>
</evidence>
<dbReference type="STRING" id="1121266.SAMN02745883_01047"/>
<proteinExistence type="predicted"/>
<evidence type="ECO:0000256" key="2">
    <source>
        <dbReference type="ARBA" id="ARBA00022553"/>
    </source>
</evidence>
<dbReference type="InterPro" id="IPR011006">
    <property type="entry name" value="CheY-like_superfamily"/>
</dbReference>
<evidence type="ECO:0000256" key="5">
    <source>
        <dbReference type="PROSITE-ProRule" id="PRU00169"/>
    </source>
</evidence>
<dbReference type="PANTHER" id="PTHR44591">
    <property type="entry name" value="STRESS RESPONSE REGULATOR PROTEIN 1"/>
    <property type="match status" value="1"/>
</dbReference>
<dbReference type="Gene3D" id="3.40.50.2300">
    <property type="match status" value="1"/>
</dbReference>
<feature type="modified residue" description="4-aspartylphosphate" evidence="5">
    <location>
        <position position="55"/>
    </location>
</feature>
<dbReference type="InterPro" id="IPR001789">
    <property type="entry name" value="Sig_transdc_resp-reg_receiver"/>
</dbReference>
<keyword evidence="3" id="KW-0902">Two-component regulatory system</keyword>
<name>A0A1M6P046_9FIRM</name>
<keyword evidence="2 5" id="KW-0597">Phosphoprotein</keyword>
<evidence type="ECO:0000256" key="4">
    <source>
        <dbReference type="ARBA" id="ARBA00024867"/>
    </source>
</evidence>
<dbReference type="PANTHER" id="PTHR44591:SF14">
    <property type="entry name" value="PROTEIN PILG"/>
    <property type="match status" value="1"/>
</dbReference>
<evidence type="ECO:0000313" key="8">
    <source>
        <dbReference type="Proteomes" id="UP000184082"/>
    </source>
</evidence>
<dbReference type="Pfam" id="PF08664">
    <property type="entry name" value="YcbB"/>
    <property type="match status" value="1"/>
</dbReference>
<dbReference type="EMBL" id="FRAJ01000007">
    <property type="protein sequence ID" value="SHK01296.1"/>
    <property type="molecule type" value="Genomic_DNA"/>
</dbReference>
<gene>
    <name evidence="7" type="ORF">SAMN02745883_01047</name>
</gene>
<protein>
    <recommendedName>
        <fullName evidence="1">Stage 0 sporulation protein A homolog</fullName>
    </recommendedName>
</protein>
<accession>A0A1M6P046</accession>
<organism evidence="7 8">
    <name type="scientific">Caminicella sporogenes DSM 14501</name>
    <dbReference type="NCBI Taxonomy" id="1121266"/>
    <lineage>
        <taxon>Bacteria</taxon>
        <taxon>Bacillati</taxon>
        <taxon>Bacillota</taxon>
        <taxon>Clostridia</taxon>
        <taxon>Peptostreptococcales</taxon>
        <taxon>Caminicellaceae</taxon>
        <taxon>Caminicella</taxon>
    </lineage>
</organism>
<keyword evidence="8" id="KW-1185">Reference proteome</keyword>
<dbReference type="Proteomes" id="UP000184082">
    <property type="component" value="Unassembled WGS sequence"/>
</dbReference>
<dbReference type="Pfam" id="PF00072">
    <property type="entry name" value="Response_reg"/>
    <property type="match status" value="1"/>
</dbReference>
<dbReference type="AlphaFoldDB" id="A0A1M6P046"/>
<reference evidence="7 8" key="1">
    <citation type="submission" date="2016-11" db="EMBL/GenBank/DDBJ databases">
        <authorList>
            <person name="Jaros S."/>
            <person name="Januszkiewicz K."/>
            <person name="Wedrychowicz H."/>
        </authorList>
    </citation>
    <scope>NUCLEOTIDE SEQUENCE [LARGE SCALE GENOMIC DNA]</scope>
    <source>
        <strain evidence="7 8">DSM 14501</strain>
    </source>
</reference>
<evidence type="ECO:0000259" key="6">
    <source>
        <dbReference type="PROSITE" id="PS50110"/>
    </source>
</evidence>
<evidence type="ECO:0000256" key="1">
    <source>
        <dbReference type="ARBA" id="ARBA00018672"/>
    </source>
</evidence>
<dbReference type="SUPFAM" id="SSF52172">
    <property type="entry name" value="CheY-like"/>
    <property type="match status" value="1"/>
</dbReference>
<dbReference type="RefSeq" id="WP_072966332.1">
    <property type="nucleotide sequence ID" value="NZ_FRAJ01000007.1"/>
</dbReference>
<feature type="domain" description="Response regulatory" evidence="6">
    <location>
        <begin position="4"/>
        <end position="120"/>
    </location>
</feature>
<dbReference type="PROSITE" id="PS50110">
    <property type="entry name" value="RESPONSE_REGULATORY"/>
    <property type="match status" value="1"/>
</dbReference>